<dbReference type="GO" id="GO:0004175">
    <property type="term" value="F:endopeptidase activity"/>
    <property type="evidence" value="ECO:0007669"/>
    <property type="project" value="UniProtKB-ARBA"/>
</dbReference>
<comment type="caution">
    <text evidence="3">The sequence shown here is derived from an EMBL/GenBank/DDBJ whole genome shotgun (WGS) entry which is preliminary data.</text>
</comment>
<evidence type="ECO:0000313" key="3">
    <source>
        <dbReference type="EMBL" id="HIR70761.1"/>
    </source>
</evidence>
<dbReference type="InterPro" id="IPR052710">
    <property type="entry name" value="CAAX_protease"/>
</dbReference>
<dbReference type="GO" id="GO:0080120">
    <property type="term" value="P:CAAX-box protein maturation"/>
    <property type="evidence" value="ECO:0007669"/>
    <property type="project" value="UniProtKB-ARBA"/>
</dbReference>
<keyword evidence="1" id="KW-1133">Transmembrane helix</keyword>
<feature type="domain" description="CAAX prenyl protease 2/Lysostaphin resistance protein A-like" evidence="2">
    <location>
        <begin position="119"/>
        <end position="206"/>
    </location>
</feature>
<proteinExistence type="predicted"/>
<keyword evidence="1" id="KW-0812">Transmembrane</keyword>
<keyword evidence="3" id="KW-0482">Metalloprotease</keyword>
<keyword evidence="3" id="KW-0645">Protease</keyword>
<dbReference type="Pfam" id="PF02517">
    <property type="entry name" value="Rce1-like"/>
    <property type="match status" value="1"/>
</dbReference>
<name>A0A9D1EA40_9FIRM</name>
<sequence>MRANRFWQIAYPMAVYYLMYHFLHILFLVITGGRLGSLECLTLASAITLVVMVVCYRKLPITRAISEKRTIAQVLQWTGAILLTVAVGILLNILISNTPLADLSVGYQEANSTLFSGGLLIKIVGNALLIPMLEEVVYRGIVCGQLLQWYGQWKAVFFSAFLFGIMHFNVVQFLYGFVMGLALGYIYVRYRRLWIPMAAHGLVNFVVILVTAAF</sequence>
<protein>
    <submittedName>
        <fullName evidence="3">CPBP family intramembrane metalloprotease</fullName>
    </submittedName>
</protein>
<reference evidence="3" key="1">
    <citation type="submission" date="2020-10" db="EMBL/GenBank/DDBJ databases">
        <authorList>
            <person name="Gilroy R."/>
        </authorList>
    </citation>
    <scope>NUCLEOTIDE SEQUENCE</scope>
    <source>
        <strain evidence="3">ChiSjej5B23-6657</strain>
    </source>
</reference>
<dbReference type="PANTHER" id="PTHR36435:SF1">
    <property type="entry name" value="CAAX AMINO TERMINAL PROTEASE FAMILY PROTEIN"/>
    <property type="match status" value="1"/>
</dbReference>
<feature type="transmembrane region" description="Helical" evidence="1">
    <location>
        <begin position="155"/>
        <end position="187"/>
    </location>
</feature>
<reference evidence="3" key="2">
    <citation type="journal article" date="2021" name="PeerJ">
        <title>Extensive microbial diversity within the chicken gut microbiome revealed by metagenomics and culture.</title>
        <authorList>
            <person name="Gilroy R."/>
            <person name="Ravi A."/>
            <person name="Getino M."/>
            <person name="Pursley I."/>
            <person name="Horton D.L."/>
            <person name="Alikhan N.F."/>
            <person name="Baker D."/>
            <person name="Gharbi K."/>
            <person name="Hall N."/>
            <person name="Watson M."/>
            <person name="Adriaenssens E.M."/>
            <person name="Foster-Nyarko E."/>
            <person name="Jarju S."/>
            <person name="Secka A."/>
            <person name="Antonio M."/>
            <person name="Oren A."/>
            <person name="Chaudhuri R.R."/>
            <person name="La Ragione R."/>
            <person name="Hildebrand F."/>
            <person name="Pallen M.J."/>
        </authorList>
    </citation>
    <scope>NUCLEOTIDE SEQUENCE</scope>
    <source>
        <strain evidence="3">ChiSjej5B23-6657</strain>
    </source>
</reference>
<evidence type="ECO:0000313" key="4">
    <source>
        <dbReference type="Proteomes" id="UP000823912"/>
    </source>
</evidence>
<organism evidence="3 4">
    <name type="scientific">Candidatus Pullilachnospira gallistercoris</name>
    <dbReference type="NCBI Taxonomy" id="2840911"/>
    <lineage>
        <taxon>Bacteria</taxon>
        <taxon>Bacillati</taxon>
        <taxon>Bacillota</taxon>
        <taxon>Clostridia</taxon>
        <taxon>Lachnospirales</taxon>
        <taxon>Lachnospiraceae</taxon>
        <taxon>Lachnospiraceae incertae sedis</taxon>
        <taxon>Candidatus Pullilachnospira</taxon>
    </lineage>
</organism>
<dbReference type="EMBL" id="DVHM01000094">
    <property type="protein sequence ID" value="HIR70761.1"/>
    <property type="molecule type" value="Genomic_DNA"/>
</dbReference>
<gene>
    <name evidence="3" type="ORF">IAA55_05730</name>
</gene>
<dbReference type="Proteomes" id="UP000823912">
    <property type="component" value="Unassembled WGS sequence"/>
</dbReference>
<dbReference type="InterPro" id="IPR003675">
    <property type="entry name" value="Rce1/LyrA-like_dom"/>
</dbReference>
<feature type="transmembrane region" description="Helical" evidence="1">
    <location>
        <begin position="193"/>
        <end position="213"/>
    </location>
</feature>
<dbReference type="AlphaFoldDB" id="A0A9D1EA40"/>
<feature type="transmembrane region" description="Helical" evidence="1">
    <location>
        <begin position="36"/>
        <end position="56"/>
    </location>
</feature>
<evidence type="ECO:0000259" key="2">
    <source>
        <dbReference type="Pfam" id="PF02517"/>
    </source>
</evidence>
<keyword evidence="1" id="KW-0472">Membrane</keyword>
<dbReference type="PANTHER" id="PTHR36435">
    <property type="entry name" value="SLR1288 PROTEIN"/>
    <property type="match status" value="1"/>
</dbReference>
<feature type="transmembrane region" description="Helical" evidence="1">
    <location>
        <begin position="9"/>
        <end position="30"/>
    </location>
</feature>
<accession>A0A9D1EA40</accession>
<feature type="transmembrane region" description="Helical" evidence="1">
    <location>
        <begin position="77"/>
        <end position="95"/>
    </location>
</feature>
<dbReference type="GO" id="GO:0008237">
    <property type="term" value="F:metallopeptidase activity"/>
    <property type="evidence" value="ECO:0007669"/>
    <property type="project" value="UniProtKB-KW"/>
</dbReference>
<evidence type="ECO:0000256" key="1">
    <source>
        <dbReference type="SAM" id="Phobius"/>
    </source>
</evidence>
<keyword evidence="3" id="KW-0378">Hydrolase</keyword>